<dbReference type="PANTHER" id="PTHR43280">
    <property type="entry name" value="ARAC-FAMILY TRANSCRIPTIONAL REGULATOR"/>
    <property type="match status" value="1"/>
</dbReference>
<organism evidence="5 6">
    <name type="scientific">Paenibacillus violae</name>
    <dbReference type="NCBI Taxonomy" id="3077234"/>
    <lineage>
        <taxon>Bacteria</taxon>
        <taxon>Bacillati</taxon>
        <taxon>Bacillota</taxon>
        <taxon>Bacilli</taxon>
        <taxon>Bacillales</taxon>
        <taxon>Paenibacillaceae</taxon>
        <taxon>Paenibacillus</taxon>
    </lineage>
</organism>
<proteinExistence type="predicted"/>
<dbReference type="Pfam" id="PF02311">
    <property type="entry name" value="AraC_binding"/>
    <property type="match status" value="1"/>
</dbReference>
<keyword evidence="3" id="KW-0804">Transcription</keyword>
<evidence type="ECO:0000313" key="5">
    <source>
        <dbReference type="EMBL" id="MDU0202098.1"/>
    </source>
</evidence>
<keyword evidence="6" id="KW-1185">Reference proteome</keyword>
<dbReference type="InterPro" id="IPR020449">
    <property type="entry name" value="Tscrpt_reg_AraC-type_HTH"/>
</dbReference>
<dbReference type="PROSITE" id="PS01124">
    <property type="entry name" value="HTH_ARAC_FAMILY_2"/>
    <property type="match status" value="1"/>
</dbReference>
<feature type="domain" description="HTH araC/xylS-type" evidence="4">
    <location>
        <begin position="172"/>
        <end position="269"/>
    </location>
</feature>
<dbReference type="InterPro" id="IPR003313">
    <property type="entry name" value="AraC-bd"/>
</dbReference>
<dbReference type="SMART" id="SM00342">
    <property type="entry name" value="HTH_ARAC"/>
    <property type="match status" value="1"/>
</dbReference>
<sequence>MTIRFINETIIYEKSIPNKRGDYLEILSMHYGKHCVSEWKWHVPVGCHPGFTLWSIWGGEGQIMLGKNAYKLSIGDVFFINYKKEVNAYQNEYASLDVRYIDFTLRNPDILCDLLEHRHFDQYHFVLEIFNRFRLAEERNSLPQMRIWLEALITEYQHITPTPAGVYTLKIDELCRGFQRHPELQYDMSELAQNFSLTTDHFIRIFKQERGVTPYAYLQRCRLETAKTLLRMSTLSITDIAGSCGFSDIYNFSRFFQSKTGMSPSRFRN</sequence>
<evidence type="ECO:0000256" key="1">
    <source>
        <dbReference type="ARBA" id="ARBA00023015"/>
    </source>
</evidence>
<dbReference type="PRINTS" id="PR00032">
    <property type="entry name" value="HTHARAC"/>
</dbReference>
<comment type="caution">
    <text evidence="5">The sequence shown here is derived from an EMBL/GenBank/DDBJ whole genome shotgun (WGS) entry which is preliminary data.</text>
</comment>
<dbReference type="SUPFAM" id="SSF46689">
    <property type="entry name" value="Homeodomain-like"/>
    <property type="match status" value="2"/>
</dbReference>
<dbReference type="RefSeq" id="WP_315952077.1">
    <property type="nucleotide sequence ID" value="NZ_JAWCUD010000003.1"/>
</dbReference>
<dbReference type="InterPro" id="IPR018060">
    <property type="entry name" value="HTH_AraC"/>
</dbReference>
<keyword evidence="1" id="KW-0805">Transcription regulation</keyword>
<dbReference type="Proteomes" id="UP001260980">
    <property type="component" value="Unassembled WGS sequence"/>
</dbReference>
<evidence type="ECO:0000313" key="6">
    <source>
        <dbReference type="Proteomes" id="UP001260980"/>
    </source>
</evidence>
<evidence type="ECO:0000256" key="2">
    <source>
        <dbReference type="ARBA" id="ARBA00023125"/>
    </source>
</evidence>
<evidence type="ECO:0000256" key="3">
    <source>
        <dbReference type="ARBA" id="ARBA00023163"/>
    </source>
</evidence>
<dbReference type="InterPro" id="IPR009057">
    <property type="entry name" value="Homeodomain-like_sf"/>
</dbReference>
<dbReference type="Gene3D" id="1.10.10.60">
    <property type="entry name" value="Homeodomain-like"/>
    <property type="match status" value="2"/>
</dbReference>
<keyword evidence="2" id="KW-0238">DNA-binding</keyword>
<gene>
    <name evidence="5" type="ORF">RQP52_13405</name>
</gene>
<dbReference type="EMBL" id="JAWCUD010000003">
    <property type="protein sequence ID" value="MDU0202098.1"/>
    <property type="molecule type" value="Genomic_DNA"/>
</dbReference>
<dbReference type="Pfam" id="PF12833">
    <property type="entry name" value="HTH_18"/>
    <property type="match status" value="1"/>
</dbReference>
<reference evidence="5 6" key="1">
    <citation type="submission" date="2023-10" db="EMBL/GenBank/DDBJ databases">
        <title>Paenibacillus strain PFR10 Genome sequencing and assembly.</title>
        <authorList>
            <person name="Kim I."/>
        </authorList>
    </citation>
    <scope>NUCLEOTIDE SEQUENCE [LARGE SCALE GENOMIC DNA]</scope>
    <source>
        <strain evidence="5 6">PFR10</strain>
    </source>
</reference>
<name>A0ABU3RDE5_9BACL</name>
<dbReference type="PANTHER" id="PTHR43280:SF2">
    <property type="entry name" value="HTH-TYPE TRANSCRIPTIONAL REGULATOR EXSA"/>
    <property type="match status" value="1"/>
</dbReference>
<evidence type="ECO:0000259" key="4">
    <source>
        <dbReference type="PROSITE" id="PS01124"/>
    </source>
</evidence>
<protein>
    <submittedName>
        <fullName evidence="5">Helix-turn-helix transcriptional regulator</fullName>
    </submittedName>
</protein>
<accession>A0ABU3RDE5</accession>